<evidence type="ECO:0000313" key="2">
    <source>
        <dbReference type="EMBL" id="GGJ40355.1"/>
    </source>
</evidence>
<dbReference type="PANTHER" id="PTHR33221:SF4">
    <property type="entry name" value="HTH-TYPE TRANSCRIPTIONAL REPRESSOR NSRR"/>
    <property type="match status" value="1"/>
</dbReference>
<keyword evidence="3" id="KW-1185">Reference proteome</keyword>
<evidence type="ECO:0008006" key="4">
    <source>
        <dbReference type="Google" id="ProtNLM"/>
    </source>
</evidence>
<dbReference type="PROSITE" id="PS51197">
    <property type="entry name" value="HTH_RRF2_2"/>
    <property type="match status" value="1"/>
</dbReference>
<accession>A0A917NY18</accession>
<evidence type="ECO:0000313" key="3">
    <source>
        <dbReference type="Proteomes" id="UP000661507"/>
    </source>
</evidence>
<dbReference type="SUPFAM" id="SSF46785">
    <property type="entry name" value="Winged helix' DNA-binding domain"/>
    <property type="match status" value="1"/>
</dbReference>
<dbReference type="InterPro" id="IPR036390">
    <property type="entry name" value="WH_DNA-bd_sf"/>
</dbReference>
<dbReference type="EMBL" id="BMKW01000019">
    <property type="protein sequence ID" value="GGJ40355.1"/>
    <property type="molecule type" value="Genomic_DNA"/>
</dbReference>
<dbReference type="InterPro" id="IPR000944">
    <property type="entry name" value="Tscrpt_reg_Rrf2"/>
</dbReference>
<evidence type="ECO:0000256" key="1">
    <source>
        <dbReference type="ARBA" id="ARBA00023125"/>
    </source>
</evidence>
<dbReference type="GO" id="GO:0005829">
    <property type="term" value="C:cytosol"/>
    <property type="evidence" value="ECO:0007669"/>
    <property type="project" value="TreeGrafter"/>
</dbReference>
<organism evidence="2 3">
    <name type="scientific">Neoroseomonas lacus</name>
    <dbReference type="NCBI Taxonomy" id="287609"/>
    <lineage>
        <taxon>Bacteria</taxon>
        <taxon>Pseudomonadati</taxon>
        <taxon>Pseudomonadota</taxon>
        <taxon>Alphaproteobacteria</taxon>
        <taxon>Acetobacterales</taxon>
        <taxon>Acetobacteraceae</taxon>
        <taxon>Neoroseomonas</taxon>
    </lineage>
</organism>
<dbReference type="AlphaFoldDB" id="A0A917NY18"/>
<dbReference type="GO" id="GO:0003700">
    <property type="term" value="F:DNA-binding transcription factor activity"/>
    <property type="evidence" value="ECO:0007669"/>
    <property type="project" value="TreeGrafter"/>
</dbReference>
<sequence length="109" mass="11940">MQKIVQDLAAAGLVQTQRGAGGGVVLARPPEAIRIGEVVRRLEAGQALVECFRAMAGPAASPRPAGWQACWGGRRTASWLSWMRQGWRPASLSHHIWWLTKADEYHILG</sequence>
<proteinExistence type="predicted"/>
<protein>
    <recommendedName>
        <fullName evidence="4">Transcriptional regulator</fullName>
    </recommendedName>
</protein>
<reference evidence="2" key="1">
    <citation type="journal article" date="2014" name="Int. J. Syst. Evol. Microbiol.">
        <title>Complete genome sequence of Corynebacterium casei LMG S-19264T (=DSM 44701T), isolated from a smear-ripened cheese.</title>
        <authorList>
            <consortium name="US DOE Joint Genome Institute (JGI-PGF)"/>
            <person name="Walter F."/>
            <person name="Albersmeier A."/>
            <person name="Kalinowski J."/>
            <person name="Ruckert C."/>
        </authorList>
    </citation>
    <scope>NUCLEOTIDE SEQUENCE</scope>
    <source>
        <strain evidence="2">CGMCC 1.3617</strain>
    </source>
</reference>
<dbReference type="PANTHER" id="PTHR33221">
    <property type="entry name" value="WINGED HELIX-TURN-HELIX TRANSCRIPTIONAL REGULATOR, RRF2 FAMILY"/>
    <property type="match status" value="1"/>
</dbReference>
<dbReference type="GO" id="GO:0003677">
    <property type="term" value="F:DNA binding"/>
    <property type="evidence" value="ECO:0007669"/>
    <property type="project" value="UniProtKB-KW"/>
</dbReference>
<name>A0A917NY18_9PROT</name>
<dbReference type="RefSeq" id="WP_229681617.1">
    <property type="nucleotide sequence ID" value="NZ_BMKW01000019.1"/>
</dbReference>
<dbReference type="InterPro" id="IPR030489">
    <property type="entry name" value="TR_Rrf2-type_CS"/>
</dbReference>
<dbReference type="Pfam" id="PF02082">
    <property type="entry name" value="Rrf2"/>
    <property type="match status" value="1"/>
</dbReference>
<comment type="caution">
    <text evidence="2">The sequence shown here is derived from an EMBL/GenBank/DDBJ whole genome shotgun (WGS) entry which is preliminary data.</text>
</comment>
<gene>
    <name evidence="2" type="ORF">GCM10011320_55040</name>
</gene>
<dbReference type="Gene3D" id="1.10.10.10">
    <property type="entry name" value="Winged helix-like DNA-binding domain superfamily/Winged helix DNA-binding domain"/>
    <property type="match status" value="1"/>
</dbReference>
<keyword evidence="1" id="KW-0238">DNA-binding</keyword>
<dbReference type="Proteomes" id="UP000661507">
    <property type="component" value="Unassembled WGS sequence"/>
</dbReference>
<dbReference type="PROSITE" id="PS01332">
    <property type="entry name" value="HTH_RRF2_1"/>
    <property type="match status" value="1"/>
</dbReference>
<dbReference type="InterPro" id="IPR036388">
    <property type="entry name" value="WH-like_DNA-bd_sf"/>
</dbReference>
<reference evidence="2" key="2">
    <citation type="submission" date="2020-09" db="EMBL/GenBank/DDBJ databases">
        <authorList>
            <person name="Sun Q."/>
            <person name="Zhou Y."/>
        </authorList>
    </citation>
    <scope>NUCLEOTIDE SEQUENCE</scope>
    <source>
        <strain evidence="2">CGMCC 1.3617</strain>
    </source>
</reference>